<keyword evidence="3" id="KW-1185">Reference proteome</keyword>
<accession>A0A843U2X3</accession>
<dbReference type="EMBL" id="NMUH01000275">
    <property type="protein sequence ID" value="MQL76004.1"/>
    <property type="molecule type" value="Genomic_DNA"/>
</dbReference>
<evidence type="ECO:0000313" key="2">
    <source>
        <dbReference type="EMBL" id="MQL76004.1"/>
    </source>
</evidence>
<protein>
    <submittedName>
        <fullName evidence="2">Uncharacterized protein</fullName>
    </submittedName>
</protein>
<gene>
    <name evidence="2" type="ORF">Taro_008385</name>
</gene>
<dbReference type="AlphaFoldDB" id="A0A843U2X3"/>
<evidence type="ECO:0000256" key="1">
    <source>
        <dbReference type="SAM" id="Phobius"/>
    </source>
</evidence>
<comment type="caution">
    <text evidence="2">The sequence shown here is derived from an EMBL/GenBank/DDBJ whole genome shotgun (WGS) entry which is preliminary data.</text>
</comment>
<reference evidence="2" key="1">
    <citation type="submission" date="2017-07" db="EMBL/GenBank/DDBJ databases">
        <title>Taro Niue Genome Assembly and Annotation.</title>
        <authorList>
            <person name="Atibalentja N."/>
            <person name="Keating K."/>
            <person name="Fields C.J."/>
        </authorList>
    </citation>
    <scope>NUCLEOTIDE SEQUENCE</scope>
    <source>
        <strain evidence="2">Niue_2</strain>
        <tissue evidence="2">Leaf</tissue>
    </source>
</reference>
<proteinExistence type="predicted"/>
<evidence type="ECO:0000313" key="3">
    <source>
        <dbReference type="Proteomes" id="UP000652761"/>
    </source>
</evidence>
<feature type="transmembrane region" description="Helical" evidence="1">
    <location>
        <begin position="185"/>
        <end position="207"/>
    </location>
</feature>
<organism evidence="2 3">
    <name type="scientific">Colocasia esculenta</name>
    <name type="common">Wild taro</name>
    <name type="synonym">Arum esculentum</name>
    <dbReference type="NCBI Taxonomy" id="4460"/>
    <lineage>
        <taxon>Eukaryota</taxon>
        <taxon>Viridiplantae</taxon>
        <taxon>Streptophyta</taxon>
        <taxon>Embryophyta</taxon>
        <taxon>Tracheophyta</taxon>
        <taxon>Spermatophyta</taxon>
        <taxon>Magnoliopsida</taxon>
        <taxon>Liliopsida</taxon>
        <taxon>Araceae</taxon>
        <taxon>Aroideae</taxon>
        <taxon>Colocasieae</taxon>
        <taxon>Colocasia</taxon>
    </lineage>
</organism>
<sequence>QESAAGELEVGWCALLLAAYGGGLVVLAVTEFLTLFPSESGCPNLHDGCSLAMSSFRGLCCHGCGETFLLTWLLGVSRGGTWLFLPDLVEVGDVGACVVRPWSHVVAPVFRVVFGPTLAVGRGVTLFRCFVASFLAGSEYEPQESVAAVAGCACCERGCYFAHAVVGFVFGLHVRMGVSRRLRELAYGVAFTGAGLLPVDPGGVVVFTRAKQMFVCRVAPLVEHCDTYLWLLSALCWLVVNSGEVLPEFFSVGSGGGLFRACFCRLWCYLRVELCLLRCFSLLAVWFGWLVCVLLKVLPRITLLSLLAEGSVPCVQCEAVSRPNAEYRSAKAIASKGIERILDIKPLHTE</sequence>
<feature type="transmembrane region" description="Helical" evidence="1">
    <location>
        <begin position="275"/>
        <end position="298"/>
    </location>
</feature>
<keyword evidence="1" id="KW-1133">Transmembrane helix</keyword>
<feature type="transmembrane region" description="Helical" evidence="1">
    <location>
        <begin position="12"/>
        <end position="36"/>
    </location>
</feature>
<keyword evidence="1" id="KW-0472">Membrane</keyword>
<dbReference type="Proteomes" id="UP000652761">
    <property type="component" value="Unassembled WGS sequence"/>
</dbReference>
<keyword evidence="1" id="KW-0812">Transmembrane</keyword>
<feature type="non-terminal residue" evidence="2">
    <location>
        <position position="1"/>
    </location>
</feature>
<name>A0A843U2X3_COLES</name>